<dbReference type="Proteomes" id="UP000247233">
    <property type="component" value="Unassembled WGS sequence"/>
</dbReference>
<evidence type="ECO:0000313" key="6">
    <source>
        <dbReference type="Proteomes" id="UP000247233"/>
    </source>
</evidence>
<keyword evidence="3" id="KW-0472">Membrane</keyword>
<feature type="compositionally biased region" description="Low complexity" evidence="2">
    <location>
        <begin position="134"/>
        <end position="146"/>
    </location>
</feature>
<dbReference type="OrthoDB" id="2152029at2759"/>
<feature type="region of interest" description="Disordered" evidence="2">
    <location>
        <begin position="112"/>
        <end position="147"/>
    </location>
</feature>
<keyword evidence="6" id="KW-1185">Reference proteome</keyword>
<accession>A0A317WFD8</accession>
<dbReference type="VEuPathDB" id="FungiDB:BO70DRAFT_361394"/>
<protein>
    <submittedName>
        <fullName evidence="5">Alpha/beta-hydrolase</fullName>
    </submittedName>
</protein>
<dbReference type="GO" id="GO:0016787">
    <property type="term" value="F:hydrolase activity"/>
    <property type="evidence" value="ECO:0007669"/>
    <property type="project" value="UniProtKB-KW"/>
</dbReference>
<evidence type="ECO:0000256" key="2">
    <source>
        <dbReference type="SAM" id="MobiDB-lite"/>
    </source>
</evidence>
<keyword evidence="3" id="KW-0812">Transmembrane</keyword>
<evidence type="ECO:0000259" key="4">
    <source>
        <dbReference type="Pfam" id="PF07859"/>
    </source>
</evidence>
<dbReference type="EMBL" id="MSFL01000009">
    <property type="protein sequence ID" value="PWY85009.1"/>
    <property type="molecule type" value="Genomic_DNA"/>
</dbReference>
<evidence type="ECO:0000256" key="3">
    <source>
        <dbReference type="SAM" id="Phobius"/>
    </source>
</evidence>
<dbReference type="PANTHER" id="PTHR48081:SF8">
    <property type="entry name" value="ALPHA_BETA HYDROLASE FOLD-3 DOMAIN-CONTAINING PROTEIN-RELATED"/>
    <property type="match status" value="1"/>
</dbReference>
<dbReference type="InterPro" id="IPR029058">
    <property type="entry name" value="AB_hydrolase_fold"/>
</dbReference>
<organism evidence="5 6">
    <name type="scientific">Aspergillus heteromorphus CBS 117.55</name>
    <dbReference type="NCBI Taxonomy" id="1448321"/>
    <lineage>
        <taxon>Eukaryota</taxon>
        <taxon>Fungi</taxon>
        <taxon>Dikarya</taxon>
        <taxon>Ascomycota</taxon>
        <taxon>Pezizomycotina</taxon>
        <taxon>Eurotiomycetes</taxon>
        <taxon>Eurotiomycetidae</taxon>
        <taxon>Eurotiales</taxon>
        <taxon>Aspergillaceae</taxon>
        <taxon>Aspergillus</taxon>
        <taxon>Aspergillus subgen. Circumdati</taxon>
    </lineage>
</organism>
<evidence type="ECO:0000256" key="1">
    <source>
        <dbReference type="ARBA" id="ARBA00022801"/>
    </source>
</evidence>
<keyword evidence="1 5" id="KW-0378">Hydrolase</keyword>
<dbReference type="AlphaFoldDB" id="A0A317WFD8"/>
<dbReference type="GeneID" id="37065266"/>
<dbReference type="SUPFAM" id="SSF53474">
    <property type="entry name" value="alpha/beta-Hydrolases"/>
    <property type="match status" value="1"/>
</dbReference>
<comment type="caution">
    <text evidence="5">The sequence shown here is derived from an EMBL/GenBank/DDBJ whole genome shotgun (WGS) entry which is preliminary data.</text>
</comment>
<proteinExistence type="predicted"/>
<dbReference type="PANTHER" id="PTHR48081">
    <property type="entry name" value="AB HYDROLASE SUPERFAMILY PROTEIN C4A8.06C"/>
    <property type="match status" value="1"/>
</dbReference>
<gene>
    <name evidence="5" type="ORF">BO70DRAFT_361394</name>
</gene>
<dbReference type="Pfam" id="PF07859">
    <property type="entry name" value="Abhydrolase_3"/>
    <property type="match status" value="1"/>
</dbReference>
<dbReference type="InterPro" id="IPR013094">
    <property type="entry name" value="AB_hydrolase_3"/>
</dbReference>
<feature type="domain" description="Alpha/beta hydrolase fold-3" evidence="4">
    <location>
        <begin position="154"/>
        <end position="380"/>
    </location>
</feature>
<dbReference type="STRING" id="1448321.A0A317WFD8"/>
<evidence type="ECO:0000313" key="5">
    <source>
        <dbReference type="EMBL" id="PWY85009.1"/>
    </source>
</evidence>
<dbReference type="Gene3D" id="3.40.50.1820">
    <property type="entry name" value="alpha/beta hydrolase"/>
    <property type="match status" value="1"/>
</dbReference>
<sequence>MTRVYADDNALPTGWRTRQPGTAIWLFISVLYLSLLALFYSIYYIAPPLRQSSTWTYRQAFTTRFSKLAVNVVYQIGFSQSLTLDPGSLGDRFVLMHPAAAECYRGPLASKTTKPETIGGTWYPSPPPKPSPSPSSSTSTTTTTTTDDGKSLIVLSFHGSAFLWLNGRPDDSGYTADLLNNTLGPNTRSLWIQYRLAGGDNPTPFPGPIQDALTAYLYLINDLHISPSRIVLAGDSAGATMAVALLRYLASFDPHSVPGHPLSDLPPPRACLLFSPSVEYTFEGDAHAWDSHRNAPTDYCDGTLAAWGARVFAPPDVVRFDDPYLSPALFPFATPVPIFVQVGGAEVLCDSAKGFVRNMAEVPGNRLQLLEMPGLPHDIYMIGMYLGWKEEQSEMIREAARFAIAG</sequence>
<keyword evidence="3" id="KW-1133">Transmembrane helix</keyword>
<reference evidence="5 6" key="1">
    <citation type="submission" date="2016-12" db="EMBL/GenBank/DDBJ databases">
        <title>The genomes of Aspergillus section Nigri reveals drivers in fungal speciation.</title>
        <authorList>
            <consortium name="DOE Joint Genome Institute"/>
            <person name="Vesth T.C."/>
            <person name="Nybo J."/>
            <person name="Theobald S."/>
            <person name="Brandl J."/>
            <person name="Frisvad J.C."/>
            <person name="Nielsen K.F."/>
            <person name="Lyhne E.K."/>
            <person name="Kogle M.E."/>
            <person name="Kuo A."/>
            <person name="Riley R."/>
            <person name="Clum A."/>
            <person name="Nolan M."/>
            <person name="Lipzen A."/>
            <person name="Salamov A."/>
            <person name="Henrissat B."/>
            <person name="Wiebenga A."/>
            <person name="De Vries R.P."/>
            <person name="Grigoriev I.V."/>
            <person name="Mortensen U.H."/>
            <person name="Andersen M.R."/>
            <person name="Baker S.E."/>
        </authorList>
    </citation>
    <scope>NUCLEOTIDE SEQUENCE [LARGE SCALE GENOMIC DNA]</scope>
    <source>
        <strain evidence="5 6">CBS 117.55</strain>
    </source>
</reference>
<feature type="transmembrane region" description="Helical" evidence="3">
    <location>
        <begin position="23"/>
        <end position="46"/>
    </location>
</feature>
<dbReference type="RefSeq" id="XP_025400351.1">
    <property type="nucleotide sequence ID" value="XM_025543029.1"/>
</dbReference>
<dbReference type="InterPro" id="IPR050300">
    <property type="entry name" value="GDXG_lipolytic_enzyme"/>
</dbReference>
<feature type="compositionally biased region" description="Pro residues" evidence="2">
    <location>
        <begin position="124"/>
        <end position="133"/>
    </location>
</feature>
<name>A0A317WFD8_9EURO</name>